<dbReference type="GO" id="GO:0043190">
    <property type="term" value="C:ATP-binding cassette (ABC) transporter complex"/>
    <property type="evidence" value="ECO:0007669"/>
    <property type="project" value="InterPro"/>
</dbReference>
<proteinExistence type="predicted"/>
<feature type="transmembrane region" description="Helical" evidence="6">
    <location>
        <begin position="7"/>
        <end position="30"/>
    </location>
</feature>
<evidence type="ECO:0000256" key="4">
    <source>
        <dbReference type="ARBA" id="ARBA00022989"/>
    </source>
</evidence>
<evidence type="ECO:0000256" key="2">
    <source>
        <dbReference type="ARBA" id="ARBA00022475"/>
    </source>
</evidence>
<dbReference type="EMBL" id="JAAGOH010000015">
    <property type="protein sequence ID" value="NDY92169.1"/>
    <property type="molecule type" value="Genomic_DNA"/>
</dbReference>
<keyword evidence="2" id="KW-1003">Cell membrane</keyword>
<feature type="transmembrane region" description="Helical" evidence="6">
    <location>
        <begin position="320"/>
        <end position="341"/>
    </location>
</feature>
<reference evidence="7 8" key="1">
    <citation type="submission" date="2020-02" db="EMBL/GenBank/DDBJ databases">
        <title>Ideonella bacterium strain TBM-1.</title>
        <authorList>
            <person name="Chen W.-M."/>
        </authorList>
    </citation>
    <scope>NUCLEOTIDE SEQUENCE [LARGE SCALE GENOMIC DNA]</scope>
    <source>
        <strain evidence="7 8">TBM-1</strain>
    </source>
</reference>
<dbReference type="PANTHER" id="PTHR33529:SF2">
    <property type="entry name" value="LIPOPOLYSACCHARIDE EXPORT SYSTEM PERMEASE PROTEIN LPTG"/>
    <property type="match status" value="1"/>
</dbReference>
<dbReference type="PANTHER" id="PTHR33529">
    <property type="entry name" value="SLR0882 PROTEIN-RELATED"/>
    <property type="match status" value="1"/>
</dbReference>
<evidence type="ECO:0000256" key="3">
    <source>
        <dbReference type="ARBA" id="ARBA00022692"/>
    </source>
</evidence>
<keyword evidence="8" id="KW-1185">Reference proteome</keyword>
<feature type="transmembrane region" description="Helical" evidence="6">
    <location>
        <begin position="353"/>
        <end position="375"/>
    </location>
</feature>
<dbReference type="Pfam" id="PF03739">
    <property type="entry name" value="LptF_LptG"/>
    <property type="match status" value="1"/>
</dbReference>
<dbReference type="NCBIfam" id="TIGR04408">
    <property type="entry name" value="LptG_lptG"/>
    <property type="match status" value="1"/>
</dbReference>
<evidence type="ECO:0000256" key="6">
    <source>
        <dbReference type="SAM" id="Phobius"/>
    </source>
</evidence>
<gene>
    <name evidence="7" type="primary">lptG</name>
    <name evidence="7" type="ORF">G3A44_13335</name>
</gene>
<dbReference type="Proteomes" id="UP000484255">
    <property type="component" value="Unassembled WGS sequence"/>
</dbReference>
<evidence type="ECO:0000313" key="8">
    <source>
        <dbReference type="Proteomes" id="UP000484255"/>
    </source>
</evidence>
<feature type="transmembrane region" description="Helical" evidence="6">
    <location>
        <begin position="294"/>
        <end position="313"/>
    </location>
</feature>
<protein>
    <submittedName>
        <fullName evidence="7">LPS export ABC transporter permease LptG</fullName>
    </submittedName>
</protein>
<name>A0A7C9PHV4_9BURK</name>
<dbReference type="InterPro" id="IPR030923">
    <property type="entry name" value="LptG"/>
</dbReference>
<evidence type="ECO:0000313" key="7">
    <source>
        <dbReference type="EMBL" id="NDY92169.1"/>
    </source>
</evidence>
<evidence type="ECO:0000256" key="1">
    <source>
        <dbReference type="ARBA" id="ARBA00004651"/>
    </source>
</evidence>
<dbReference type="InterPro" id="IPR005495">
    <property type="entry name" value="LptG/LptF_permease"/>
</dbReference>
<dbReference type="GO" id="GO:0015920">
    <property type="term" value="P:lipopolysaccharide transport"/>
    <property type="evidence" value="ECO:0007669"/>
    <property type="project" value="TreeGrafter"/>
</dbReference>
<feature type="transmembrane region" description="Helical" evidence="6">
    <location>
        <begin position="99"/>
        <end position="118"/>
    </location>
</feature>
<comment type="subcellular location">
    <subcellularLocation>
        <location evidence="1">Cell membrane</location>
        <topology evidence="1">Multi-pass membrane protein</topology>
    </subcellularLocation>
</comment>
<comment type="caution">
    <text evidence="7">The sequence shown here is derived from an EMBL/GenBank/DDBJ whole genome shotgun (WGS) entry which is preliminary data.</text>
</comment>
<dbReference type="AlphaFoldDB" id="A0A7C9PHV4"/>
<evidence type="ECO:0000256" key="5">
    <source>
        <dbReference type="ARBA" id="ARBA00023136"/>
    </source>
</evidence>
<organism evidence="7 8">
    <name type="scientific">Ideonella livida</name>
    <dbReference type="NCBI Taxonomy" id="2707176"/>
    <lineage>
        <taxon>Bacteria</taxon>
        <taxon>Pseudomonadati</taxon>
        <taxon>Pseudomonadota</taxon>
        <taxon>Betaproteobacteria</taxon>
        <taxon>Burkholderiales</taxon>
        <taxon>Sphaerotilaceae</taxon>
        <taxon>Ideonella</taxon>
    </lineage>
</organism>
<dbReference type="GO" id="GO:0055085">
    <property type="term" value="P:transmembrane transport"/>
    <property type="evidence" value="ECO:0007669"/>
    <property type="project" value="InterPro"/>
</dbReference>
<feature type="transmembrane region" description="Helical" evidence="6">
    <location>
        <begin position="61"/>
        <end position="78"/>
    </location>
</feature>
<keyword evidence="3 6" id="KW-0812">Transmembrane</keyword>
<keyword evidence="4 6" id="KW-1133">Transmembrane helix</keyword>
<dbReference type="RefSeq" id="WP_163458017.1">
    <property type="nucleotide sequence ID" value="NZ_JAAGOH010000015.1"/>
</dbReference>
<keyword evidence="5 6" id="KW-0472">Membrane</keyword>
<accession>A0A7C9PHV4</accession>
<sequence>MRTVRRLVFGDVAGAVLFVALAFLALFLFIDVLDELDGIARASGSTGAAFKLALVQVPGRLYELMPIAVLIGSIYALSRMAQSSEFTILRTAGLGPGRALLLLLQLALLFTATTLALGEEIAPRAQLLYAKWRSEARGTNTLGGKGAWLRESVPGADPATLAGDGPTAISIRVGRANAVDGWMTDVMILEHGQNGRLLRELHAARATVSDAGDGTLWQLEDLRVVRWPLAAGEAVQQTHQDQLSWRTGLRPEVVAAAVSPIDSMSTLELWRYSRHLQRQQQDSQRYELQFWKRVAYPFACIVMVMLALPFAYLHARQGGISLKVFGGIMIGIVFILLNNVAGHLGLLHGWTPWLTALAPSLLFLLISLATFAWLVRYR</sequence>